<dbReference type="EMBL" id="JBHTMY010000002">
    <property type="protein sequence ID" value="MFD1315135.1"/>
    <property type="molecule type" value="Genomic_DNA"/>
</dbReference>
<dbReference type="SUPFAM" id="SSF51338">
    <property type="entry name" value="Composite domain of metallo-dependent hydrolases"/>
    <property type="match status" value="1"/>
</dbReference>
<dbReference type="SUPFAM" id="SSF51556">
    <property type="entry name" value="Metallo-dependent hydrolases"/>
    <property type="match status" value="1"/>
</dbReference>
<dbReference type="InterPro" id="IPR051781">
    <property type="entry name" value="Metallo-dep_Hydrolase"/>
</dbReference>
<sequence>MKIKKALLVSILCIISLGLFAQEKSKQITLFTNVQVFDGTSDKLIKADVLVEGNLIKQISKEPLMVAQTDNVTIINGGGNTLMPGMIEGHGHVMFASDLPKLLNQDEFEQGINAARRANDYLMHGFTTIRDCGGNSFGVKRALDQGIISGPRIYPSGAAIGQTSGHGDFRSNVDGHPYYDGVDNGGVVNKWKHTLIADGTDEVRRAVRDQLFRGASQIKIHTGGGVTSFTDPLQAAQYTPEEIKAAVEEATRYGTYVMTHSQMNNSVVASLDAGVKSIEHGLVLEESTVKRMAELGVFYSPQLFLPLQPTAGNPMFQDPIQQAKLKIVAEGTRDAIALAKKHKLTILWGTDCFFGSAPYSAFTQEFAYRDEFFTPIEQLKQITGNNAKVLALSGLKNPYPGAELGVIKEGAFADMIIVKGDPTKDIKLLMDTNNIGFIMKDGKIYKNTIGD</sequence>
<dbReference type="InterPro" id="IPR006680">
    <property type="entry name" value="Amidohydro-rel"/>
</dbReference>
<dbReference type="InterPro" id="IPR011059">
    <property type="entry name" value="Metal-dep_hydrolase_composite"/>
</dbReference>
<dbReference type="CDD" id="cd01299">
    <property type="entry name" value="Met_dep_hydrolase_A"/>
    <property type="match status" value="1"/>
</dbReference>
<feature type="signal peptide" evidence="1">
    <location>
        <begin position="1"/>
        <end position="21"/>
    </location>
</feature>
<reference evidence="4" key="1">
    <citation type="journal article" date="2019" name="Int. J. Syst. Evol. Microbiol.">
        <title>The Global Catalogue of Microorganisms (GCM) 10K type strain sequencing project: providing services to taxonomists for standard genome sequencing and annotation.</title>
        <authorList>
            <consortium name="The Broad Institute Genomics Platform"/>
            <consortium name="The Broad Institute Genome Sequencing Center for Infectious Disease"/>
            <person name="Wu L."/>
            <person name="Ma J."/>
        </authorList>
    </citation>
    <scope>NUCLEOTIDE SEQUENCE [LARGE SCALE GENOMIC DNA]</scope>
    <source>
        <strain evidence="4">CCUG 61485</strain>
    </source>
</reference>
<feature type="chain" id="PRO_5046008047" evidence="1">
    <location>
        <begin position="22"/>
        <end position="451"/>
    </location>
</feature>
<comment type="caution">
    <text evidence="3">The sequence shown here is derived from an EMBL/GenBank/DDBJ whole genome shotgun (WGS) entry which is preliminary data.</text>
</comment>
<keyword evidence="1" id="KW-0732">Signal</keyword>
<dbReference type="Gene3D" id="3.20.20.140">
    <property type="entry name" value="Metal-dependent hydrolases"/>
    <property type="match status" value="1"/>
</dbReference>
<dbReference type="InterPro" id="IPR032466">
    <property type="entry name" value="Metal_Hydrolase"/>
</dbReference>
<keyword evidence="4" id="KW-1185">Reference proteome</keyword>
<dbReference type="PANTHER" id="PTHR43135:SF3">
    <property type="entry name" value="ALPHA-D-RIBOSE 1-METHYLPHOSPHONATE 5-TRIPHOSPHATE DIPHOSPHATASE"/>
    <property type="match status" value="1"/>
</dbReference>
<evidence type="ECO:0000259" key="2">
    <source>
        <dbReference type="Pfam" id="PF01979"/>
    </source>
</evidence>
<accession>A0ABW3Y0Z8</accession>
<proteinExistence type="predicted"/>
<dbReference type="InterPro" id="IPR057744">
    <property type="entry name" value="OTAase-like"/>
</dbReference>
<dbReference type="PANTHER" id="PTHR43135">
    <property type="entry name" value="ALPHA-D-RIBOSE 1-METHYLPHOSPHONATE 5-TRIPHOSPHATE DIPHOSPHATASE"/>
    <property type="match status" value="1"/>
</dbReference>
<evidence type="ECO:0000313" key="4">
    <source>
        <dbReference type="Proteomes" id="UP001597201"/>
    </source>
</evidence>
<evidence type="ECO:0000313" key="3">
    <source>
        <dbReference type="EMBL" id="MFD1315135.1"/>
    </source>
</evidence>
<organism evidence="3 4">
    <name type="scientific">Namhaeicola litoreus</name>
    <dbReference type="NCBI Taxonomy" id="1052145"/>
    <lineage>
        <taxon>Bacteria</taxon>
        <taxon>Pseudomonadati</taxon>
        <taxon>Bacteroidota</taxon>
        <taxon>Flavobacteriia</taxon>
        <taxon>Flavobacteriales</taxon>
        <taxon>Flavobacteriaceae</taxon>
        <taxon>Namhaeicola</taxon>
    </lineage>
</organism>
<feature type="domain" description="Amidohydrolase-related" evidence="2">
    <location>
        <begin position="81"/>
        <end position="444"/>
    </location>
</feature>
<protein>
    <submittedName>
        <fullName evidence="3">Amidohydrolase family protein</fullName>
    </submittedName>
</protein>
<evidence type="ECO:0000256" key="1">
    <source>
        <dbReference type="SAM" id="SignalP"/>
    </source>
</evidence>
<dbReference type="RefSeq" id="WP_377177057.1">
    <property type="nucleotide sequence ID" value="NZ_JBHTMY010000002.1"/>
</dbReference>
<dbReference type="Pfam" id="PF01979">
    <property type="entry name" value="Amidohydro_1"/>
    <property type="match status" value="1"/>
</dbReference>
<name>A0ABW3Y0Z8_9FLAO</name>
<gene>
    <name evidence="3" type="ORF">ACFQ39_05860</name>
</gene>
<dbReference type="Gene3D" id="2.30.40.10">
    <property type="entry name" value="Urease, subunit C, domain 1"/>
    <property type="match status" value="1"/>
</dbReference>
<dbReference type="Proteomes" id="UP001597201">
    <property type="component" value="Unassembled WGS sequence"/>
</dbReference>